<dbReference type="AlphaFoldDB" id="A0A1Y0XUN9"/>
<feature type="chain" id="PRO_5041058182" evidence="1">
    <location>
        <begin position="28"/>
        <end position="338"/>
    </location>
</feature>
<dbReference type="GeneID" id="92859135"/>
<sequence length="338" mass="37477">MVFKKPKVFIAAVILALSSFAGTAAYAQSGYFNTYTDYVSMSKSGYFTAMQGMCVDRNNNVIYAAKLNNTNHTTQLFSVKMSGTASNRTVALLKNSDTNTTSYDLGHANDLAVKASAGDKSVSVYVAPMSDGTKYANKIVKLSVDTTKNTYKVAKTYVLNYQGSNLSIGGITYSVGTDKFIVRSGKRFFIGTFNDTTGKFDYEATFKLNYSKAVVNHQTMDVSHFIQQGISFYQGTLYVPLTKPDSNGNASNVSIILTYPLNINEMIKEQKTNPIQDFSKELFTRSDLSFRITSSAYTLFEIEAVDFDDGTLYFNTNRGKSGTQNDMIATFNDYNYYK</sequence>
<dbReference type="RefSeq" id="WP_009330005.1">
    <property type="nucleotide sequence ID" value="NZ_BOQU01000002.1"/>
</dbReference>
<evidence type="ECO:0000313" key="2">
    <source>
        <dbReference type="EMBL" id="QPR73399.1"/>
    </source>
</evidence>
<reference evidence="2 5" key="2">
    <citation type="submission" date="2020-12" db="EMBL/GenBank/DDBJ databases">
        <title>FDA dAtabase for Regulatory Grade micrObial Sequences (FDA-ARGOS): Supporting development and validation of Infectious Disease Dx tests.</title>
        <authorList>
            <person name="Nelson B."/>
            <person name="Plummer A."/>
            <person name="Tallon L."/>
            <person name="Sadzewicz L."/>
            <person name="Zhao X."/>
            <person name="Boylan J."/>
            <person name="Ott S."/>
            <person name="Bowen H."/>
            <person name="Vavikolanu K."/>
            <person name="Mehta A."/>
            <person name="Aluvathingal J."/>
            <person name="Nadendla S."/>
            <person name="Myers T."/>
            <person name="Yan Y."/>
            <person name="Sichtig H."/>
        </authorList>
    </citation>
    <scope>NUCLEOTIDE SEQUENCE [LARGE SCALE GENOMIC DNA]</scope>
    <source>
        <strain evidence="2 5">FDAARGOS_923</strain>
    </source>
</reference>
<dbReference type="Proteomes" id="UP000435910">
    <property type="component" value="Unassembled WGS sequence"/>
</dbReference>
<dbReference type="Proteomes" id="UP000595038">
    <property type="component" value="Chromosome"/>
</dbReference>
<proteinExistence type="predicted"/>
<protein>
    <submittedName>
        <fullName evidence="3">Uncharacterized protein</fullName>
    </submittedName>
</protein>
<dbReference type="EMBL" id="NILC01000023">
    <property type="protein sequence ID" value="TWL27699.1"/>
    <property type="molecule type" value="Genomic_DNA"/>
</dbReference>
<evidence type="ECO:0000256" key="1">
    <source>
        <dbReference type="SAM" id="SignalP"/>
    </source>
</evidence>
<dbReference type="EMBL" id="CP065647">
    <property type="protein sequence ID" value="QPR73399.1"/>
    <property type="molecule type" value="Genomic_DNA"/>
</dbReference>
<gene>
    <name evidence="3" type="ORF">CHCC16736_3020</name>
    <name evidence="2" type="ORF">I6G80_03780</name>
</gene>
<organism evidence="3 4">
    <name type="scientific">Bacillus licheniformis</name>
    <dbReference type="NCBI Taxonomy" id="1402"/>
    <lineage>
        <taxon>Bacteria</taxon>
        <taxon>Bacillati</taxon>
        <taxon>Bacillota</taxon>
        <taxon>Bacilli</taxon>
        <taxon>Bacillales</taxon>
        <taxon>Bacillaceae</taxon>
        <taxon>Bacillus</taxon>
    </lineage>
</organism>
<evidence type="ECO:0000313" key="3">
    <source>
        <dbReference type="EMBL" id="TWL27699.1"/>
    </source>
</evidence>
<evidence type="ECO:0000313" key="5">
    <source>
        <dbReference type="Proteomes" id="UP000595038"/>
    </source>
</evidence>
<keyword evidence="1" id="KW-0732">Signal</keyword>
<feature type="signal peptide" evidence="1">
    <location>
        <begin position="1"/>
        <end position="27"/>
    </location>
</feature>
<accession>A0A1Y0XUN9</accession>
<dbReference type="OMA" id="INTSNHM"/>
<name>A0A1Y0XUN9_BACLI</name>
<reference evidence="3 4" key="1">
    <citation type="submission" date="2019-06" db="EMBL/GenBank/DDBJ databases">
        <title>Genome sequence analysis of &gt;100 Bacillus licheniformis strains suggests intrinsic resistance to this species.</title>
        <authorList>
            <person name="Wels M."/>
            <person name="Siezen R.J."/>
            <person name="Johansen E."/>
            <person name="Stuer-Lauridsen B."/>
            <person name="Bjerre K."/>
            <person name="Nielsen B.K.K."/>
        </authorList>
    </citation>
    <scope>NUCLEOTIDE SEQUENCE [LARGE SCALE GENOMIC DNA]</scope>
    <source>
        <strain evidence="3 4">BAC-16736</strain>
    </source>
</reference>
<evidence type="ECO:0000313" key="4">
    <source>
        <dbReference type="Proteomes" id="UP000435910"/>
    </source>
</evidence>